<keyword evidence="1" id="KW-0472">Membrane</keyword>
<sequence>MPGRRHKSFTILFRKHIYLVHANCYVSVVEYMIKLVIYWPFDPY</sequence>
<name>A0A1I7JDH9_9BACL</name>
<accession>A0A1I7JDH9</accession>
<proteinExistence type="predicted"/>
<evidence type="ECO:0000256" key="1">
    <source>
        <dbReference type="SAM" id="Phobius"/>
    </source>
</evidence>
<evidence type="ECO:0000313" key="2">
    <source>
        <dbReference type="EMBL" id="SFU83163.1"/>
    </source>
</evidence>
<keyword evidence="3" id="KW-1185">Reference proteome</keyword>
<reference evidence="3" key="1">
    <citation type="submission" date="2016-10" db="EMBL/GenBank/DDBJ databases">
        <authorList>
            <person name="Varghese N."/>
        </authorList>
    </citation>
    <scope>NUCLEOTIDE SEQUENCE [LARGE SCALE GENOMIC DNA]</scope>
    <source>
        <strain evidence="3">DSM 17980</strain>
    </source>
</reference>
<keyword evidence="1" id="KW-0812">Transmembrane</keyword>
<dbReference type="Proteomes" id="UP000183508">
    <property type="component" value="Unassembled WGS sequence"/>
</dbReference>
<protein>
    <submittedName>
        <fullName evidence="2">Uncharacterized protein</fullName>
    </submittedName>
</protein>
<dbReference type="STRING" id="392015.SAMN05421543_109127"/>
<organism evidence="2 3">
    <name type="scientific">Alicyclobacillus macrosporangiidus</name>
    <dbReference type="NCBI Taxonomy" id="392015"/>
    <lineage>
        <taxon>Bacteria</taxon>
        <taxon>Bacillati</taxon>
        <taxon>Bacillota</taxon>
        <taxon>Bacilli</taxon>
        <taxon>Bacillales</taxon>
        <taxon>Alicyclobacillaceae</taxon>
        <taxon>Alicyclobacillus</taxon>
    </lineage>
</organism>
<evidence type="ECO:0000313" key="3">
    <source>
        <dbReference type="Proteomes" id="UP000183508"/>
    </source>
</evidence>
<dbReference type="EMBL" id="FPBV01000009">
    <property type="protein sequence ID" value="SFU83163.1"/>
    <property type="molecule type" value="Genomic_DNA"/>
</dbReference>
<gene>
    <name evidence="2" type="ORF">SAMN05421543_109127</name>
</gene>
<keyword evidence="1" id="KW-1133">Transmembrane helix</keyword>
<feature type="transmembrane region" description="Helical" evidence="1">
    <location>
        <begin position="20"/>
        <end position="41"/>
    </location>
</feature>
<dbReference type="AlphaFoldDB" id="A0A1I7JDH9"/>